<dbReference type="EMBL" id="CAADHB010000100">
    <property type="protein sequence ID" value="VFK80301.1"/>
    <property type="molecule type" value="Genomic_DNA"/>
</dbReference>
<sequence length="120" mass="13475">MTESRGFRFDDILGSQKFRLDDITISTHLPVILSTLFVISRGEIPYSFRALLSVISLEGEILGSKTGIQTTGFLAQRKMTTFKKDGAPFLWGALQLVSCPQIRSLACWCGSLWCNLRRIM</sequence>
<evidence type="ECO:0000313" key="1">
    <source>
        <dbReference type="EMBL" id="VFK41735.1"/>
    </source>
</evidence>
<name>A0A450Z1H2_9GAMM</name>
<evidence type="ECO:0000313" key="3">
    <source>
        <dbReference type="EMBL" id="VFK80301.1"/>
    </source>
</evidence>
<evidence type="ECO:0000313" key="2">
    <source>
        <dbReference type="EMBL" id="VFK47640.1"/>
    </source>
</evidence>
<dbReference type="EMBL" id="CAADFU010000101">
    <property type="protein sequence ID" value="VFK47640.1"/>
    <property type="molecule type" value="Genomic_DNA"/>
</dbReference>
<protein>
    <submittedName>
        <fullName evidence="2">Uncharacterized protein</fullName>
    </submittedName>
</protein>
<reference evidence="2" key="1">
    <citation type="submission" date="2019-02" db="EMBL/GenBank/DDBJ databases">
        <authorList>
            <person name="Gruber-Vodicka R. H."/>
            <person name="Seah K. B. B."/>
        </authorList>
    </citation>
    <scope>NUCLEOTIDE SEQUENCE</scope>
    <source>
        <strain evidence="3">BECK_S127</strain>
        <strain evidence="2">BECK_S1320</strain>
        <strain evidence="1">BECK_S1321</strain>
    </source>
</reference>
<organism evidence="2">
    <name type="scientific">Candidatus Kentrum sp. SD</name>
    <dbReference type="NCBI Taxonomy" id="2126332"/>
    <lineage>
        <taxon>Bacteria</taxon>
        <taxon>Pseudomonadati</taxon>
        <taxon>Pseudomonadota</taxon>
        <taxon>Gammaproteobacteria</taxon>
        <taxon>Candidatus Kentrum</taxon>
    </lineage>
</organism>
<accession>A0A450Z1H2</accession>
<dbReference type="AlphaFoldDB" id="A0A450Z1H2"/>
<gene>
    <name evidence="3" type="ORF">BECKSD772D_GA0070982_110012</name>
    <name evidence="2" type="ORF">BECKSD772E_GA0070983_11013</name>
    <name evidence="1" type="ORF">BECKSD772F_GA0070984_11023</name>
</gene>
<dbReference type="EMBL" id="CAADFR010000102">
    <property type="protein sequence ID" value="VFK41735.1"/>
    <property type="molecule type" value="Genomic_DNA"/>
</dbReference>
<proteinExistence type="predicted"/>